<dbReference type="EMBL" id="JAKROA010000003">
    <property type="protein sequence ID" value="KAL5108324.1"/>
    <property type="molecule type" value="Genomic_DNA"/>
</dbReference>
<feature type="region of interest" description="Disordered" evidence="1">
    <location>
        <begin position="1"/>
        <end position="65"/>
    </location>
</feature>
<dbReference type="Proteomes" id="UP001651158">
    <property type="component" value="Unassembled WGS sequence"/>
</dbReference>
<reference evidence="2 3" key="1">
    <citation type="journal article" date="2022" name="Front. Cell. Infect. Microbiol.">
        <title>The Genomes of Two Strains of Taenia crassiceps the Animal Model for the Study of Human Cysticercosis.</title>
        <authorList>
            <person name="Bobes R.J."/>
            <person name="Estrada K."/>
            <person name="Rios-Valencia D.G."/>
            <person name="Calderon-Gallegos A."/>
            <person name="de la Torre P."/>
            <person name="Carrero J.C."/>
            <person name="Sanchez-Flores A."/>
            <person name="Laclette J.P."/>
        </authorList>
    </citation>
    <scope>NUCLEOTIDE SEQUENCE [LARGE SCALE GENOMIC DNA]</scope>
    <source>
        <strain evidence="2">WFUcys</strain>
    </source>
</reference>
<feature type="compositionally biased region" description="Polar residues" evidence="1">
    <location>
        <begin position="38"/>
        <end position="51"/>
    </location>
</feature>
<proteinExistence type="predicted"/>
<name>A0ABR4QFU3_9CEST</name>
<organism evidence="2 3">
    <name type="scientific">Taenia crassiceps</name>
    <dbReference type="NCBI Taxonomy" id="6207"/>
    <lineage>
        <taxon>Eukaryota</taxon>
        <taxon>Metazoa</taxon>
        <taxon>Spiralia</taxon>
        <taxon>Lophotrochozoa</taxon>
        <taxon>Platyhelminthes</taxon>
        <taxon>Cestoda</taxon>
        <taxon>Eucestoda</taxon>
        <taxon>Cyclophyllidea</taxon>
        <taxon>Taeniidae</taxon>
        <taxon>Taenia</taxon>
    </lineage>
</organism>
<evidence type="ECO:0000256" key="1">
    <source>
        <dbReference type="SAM" id="MobiDB-lite"/>
    </source>
</evidence>
<evidence type="ECO:0000313" key="3">
    <source>
        <dbReference type="Proteomes" id="UP001651158"/>
    </source>
</evidence>
<evidence type="ECO:0000313" key="2">
    <source>
        <dbReference type="EMBL" id="KAL5108324.1"/>
    </source>
</evidence>
<gene>
    <name evidence="2" type="ORF">TcWFU_000234</name>
</gene>
<comment type="caution">
    <text evidence="2">The sequence shown here is derived from an EMBL/GenBank/DDBJ whole genome shotgun (WGS) entry which is preliminary data.</text>
</comment>
<feature type="compositionally biased region" description="Low complexity" evidence="1">
    <location>
        <begin position="207"/>
        <end position="224"/>
    </location>
</feature>
<feature type="compositionally biased region" description="Basic and acidic residues" evidence="1">
    <location>
        <begin position="53"/>
        <end position="65"/>
    </location>
</feature>
<protein>
    <submittedName>
        <fullName evidence="2">Uncharacterized protein</fullName>
    </submittedName>
</protein>
<feature type="region of interest" description="Disordered" evidence="1">
    <location>
        <begin position="93"/>
        <end position="114"/>
    </location>
</feature>
<feature type="region of interest" description="Disordered" evidence="1">
    <location>
        <begin position="205"/>
        <end position="252"/>
    </location>
</feature>
<sequence>MPKSDESSGKLKTPTHIVPSLRTMLSKKEIMIVPPTQPEQAATPSTKSGKPSSGEKKTTRPFPKDFSVEGKAYHVQALPELSVSSVSKKSVTLIPPSSPAISTQKAESGSEDTKDELAKYLQTRHDYNKESSEKIANHLFKAGITGISHNRLSHLLSKLLQEKTAGKGAVSSDEISNSIHRNLRQGMSELIDWVELLDSVSDISAGSEVTTSPSSETSPKSHTTLWSASASLEPRTKSTLPPLRSELKPSVESIKSKASTRLLKMIKKTSSTPTSLSSSNLTTSEMSKRSSPLSDAVATTDSWESVSCEARLPALPGPHLGETSSSKSTTSPYGTWAYTVSTETPSSEFTDRVLTDENADLESRRPFKAVSRVSVATVSPFEVAEHIANVLEAIIGTGEESSVLIRGTLNVLAEGPPDLDYLEKLINKYHEEKSIFLNDGDNDRKLMNVFKDVIFETASMMLRHLDTEKAERLLGETKEIASAMFSKLSQVGTIILSKNDVQRLFDGISVLNSNSFLEGDLFRHRGTPGAPLPRNAQRWFKPLDLHRIFHPSLTVKAKPDSSGGDKTRLPAIGRLAERKASIRSDVSAVLLADTALVSLPPKLVETAQRISAKGRFALTEDISNFVRVVNRPSFIKPHEWARLTGRTGLASFRFGNSTLCHRGERGALGSLIRADATAELSHQMVVNYDLAHVFNRYSLFQLTELFGGT</sequence>
<accession>A0ABR4QFU3</accession>
<feature type="compositionally biased region" description="Low complexity" evidence="1">
    <location>
        <begin position="269"/>
        <end position="284"/>
    </location>
</feature>
<keyword evidence="3" id="KW-1185">Reference proteome</keyword>
<feature type="region of interest" description="Disordered" evidence="1">
    <location>
        <begin position="265"/>
        <end position="295"/>
    </location>
</feature>